<name>A0A2P2KWS4_RHIMU</name>
<sequence>MLDAAFEVNRNIIRVFWKREWSFVSLKMEPTVDQNNLCPLS</sequence>
<protein>
    <submittedName>
        <fullName evidence="1">Uncharacterized protein</fullName>
    </submittedName>
</protein>
<accession>A0A2P2KWS4</accession>
<reference evidence="1" key="1">
    <citation type="submission" date="2018-02" db="EMBL/GenBank/DDBJ databases">
        <title>Rhizophora mucronata_Transcriptome.</title>
        <authorList>
            <person name="Meera S.P."/>
            <person name="Sreeshan A."/>
            <person name="Augustine A."/>
        </authorList>
    </citation>
    <scope>NUCLEOTIDE SEQUENCE</scope>
    <source>
        <tissue evidence="1">Leaf</tissue>
    </source>
</reference>
<proteinExistence type="predicted"/>
<organism evidence="1">
    <name type="scientific">Rhizophora mucronata</name>
    <name type="common">Asiatic mangrove</name>
    <dbReference type="NCBI Taxonomy" id="61149"/>
    <lineage>
        <taxon>Eukaryota</taxon>
        <taxon>Viridiplantae</taxon>
        <taxon>Streptophyta</taxon>
        <taxon>Embryophyta</taxon>
        <taxon>Tracheophyta</taxon>
        <taxon>Spermatophyta</taxon>
        <taxon>Magnoliopsida</taxon>
        <taxon>eudicotyledons</taxon>
        <taxon>Gunneridae</taxon>
        <taxon>Pentapetalae</taxon>
        <taxon>rosids</taxon>
        <taxon>fabids</taxon>
        <taxon>Malpighiales</taxon>
        <taxon>Rhizophoraceae</taxon>
        <taxon>Rhizophora</taxon>
    </lineage>
</organism>
<dbReference type="AlphaFoldDB" id="A0A2P2KWS4"/>
<evidence type="ECO:0000313" key="1">
    <source>
        <dbReference type="EMBL" id="MBX10175.1"/>
    </source>
</evidence>
<dbReference type="EMBL" id="GGEC01029691">
    <property type="protein sequence ID" value="MBX10175.1"/>
    <property type="molecule type" value="Transcribed_RNA"/>
</dbReference>